<accession>A0A099KGY2</accession>
<dbReference type="Gene3D" id="1.10.260.40">
    <property type="entry name" value="lambda repressor-like DNA-binding domains"/>
    <property type="match status" value="1"/>
</dbReference>
<feature type="domain" description="HTH cro/C1-type" evidence="1">
    <location>
        <begin position="8"/>
        <end position="63"/>
    </location>
</feature>
<protein>
    <submittedName>
        <fullName evidence="2">Transcriptional regulator, XRE family</fullName>
    </submittedName>
</protein>
<dbReference type="OrthoDB" id="6268287at2"/>
<dbReference type="AlphaFoldDB" id="A0A099KGY2"/>
<organism evidence="2 3">
    <name type="scientific">Colwellia psychrerythraea</name>
    <name type="common">Vibrio psychroerythus</name>
    <dbReference type="NCBI Taxonomy" id="28229"/>
    <lineage>
        <taxon>Bacteria</taxon>
        <taxon>Pseudomonadati</taxon>
        <taxon>Pseudomonadota</taxon>
        <taxon>Gammaproteobacteria</taxon>
        <taxon>Alteromonadales</taxon>
        <taxon>Colwelliaceae</taxon>
        <taxon>Colwellia</taxon>
    </lineage>
</organism>
<dbReference type="Proteomes" id="UP000029868">
    <property type="component" value="Unassembled WGS sequence"/>
</dbReference>
<comment type="caution">
    <text evidence="2">The sequence shown here is derived from an EMBL/GenBank/DDBJ whole genome shotgun (WGS) entry which is preliminary data.</text>
</comment>
<dbReference type="EMBL" id="JQEC01000055">
    <property type="protein sequence ID" value="KGJ89520.1"/>
    <property type="molecule type" value="Genomic_DNA"/>
</dbReference>
<dbReference type="SUPFAM" id="SSF47413">
    <property type="entry name" value="lambda repressor-like DNA-binding domains"/>
    <property type="match status" value="1"/>
</dbReference>
<gene>
    <name evidence="2" type="ORF">GAB14E_0713</name>
</gene>
<dbReference type="RefSeq" id="WP_033083884.1">
    <property type="nucleotide sequence ID" value="NZ_JQEC01000055.1"/>
</dbReference>
<evidence type="ECO:0000313" key="2">
    <source>
        <dbReference type="EMBL" id="KGJ89520.1"/>
    </source>
</evidence>
<reference evidence="2 3" key="1">
    <citation type="submission" date="2014-08" db="EMBL/GenBank/DDBJ databases">
        <title>Genomic and Phenotypic Diversity of Colwellia psychrerythraea strains from Disparate Marine Basins.</title>
        <authorList>
            <person name="Techtmann S.M."/>
            <person name="Stelling S.C."/>
            <person name="Utturkar S.M."/>
            <person name="Alshibli N."/>
            <person name="Harris A."/>
            <person name="Brown S.D."/>
            <person name="Hazen T.C."/>
        </authorList>
    </citation>
    <scope>NUCLEOTIDE SEQUENCE [LARGE SCALE GENOMIC DNA]</scope>
    <source>
        <strain evidence="2 3">GAB14E</strain>
    </source>
</reference>
<dbReference type="Pfam" id="PF01381">
    <property type="entry name" value="HTH_3"/>
    <property type="match status" value="1"/>
</dbReference>
<evidence type="ECO:0000259" key="1">
    <source>
        <dbReference type="PROSITE" id="PS50943"/>
    </source>
</evidence>
<dbReference type="CDD" id="cd00093">
    <property type="entry name" value="HTH_XRE"/>
    <property type="match status" value="1"/>
</dbReference>
<evidence type="ECO:0000313" key="3">
    <source>
        <dbReference type="Proteomes" id="UP000029868"/>
    </source>
</evidence>
<sequence length="72" mass="8062">MIRGGVLIKIARKARGMTQAFTADCHGVDVDTISRWERLKTPVPFDDAIWLITDVFKMSLTEALELAANENN</sequence>
<dbReference type="PROSITE" id="PS50943">
    <property type="entry name" value="HTH_CROC1"/>
    <property type="match status" value="1"/>
</dbReference>
<proteinExistence type="predicted"/>
<dbReference type="InterPro" id="IPR010982">
    <property type="entry name" value="Lambda_DNA-bd_dom_sf"/>
</dbReference>
<dbReference type="InterPro" id="IPR001387">
    <property type="entry name" value="Cro/C1-type_HTH"/>
</dbReference>
<name>A0A099KGY2_COLPS</name>
<dbReference type="PATRIC" id="fig|28229.3.peg.3922"/>
<dbReference type="GO" id="GO:0003677">
    <property type="term" value="F:DNA binding"/>
    <property type="evidence" value="ECO:0007669"/>
    <property type="project" value="InterPro"/>
</dbReference>